<accession>A0ABR2MUT0</accession>
<keyword evidence="2" id="KW-1185">Reference proteome</keyword>
<reference evidence="1 2" key="1">
    <citation type="journal article" date="2022" name="Nat. Plants">
        <title>Genomes of leafy and leafless Platanthera orchids illuminate the evolution of mycoheterotrophy.</title>
        <authorList>
            <person name="Li M.H."/>
            <person name="Liu K.W."/>
            <person name="Li Z."/>
            <person name="Lu H.C."/>
            <person name="Ye Q.L."/>
            <person name="Zhang D."/>
            <person name="Wang J.Y."/>
            <person name="Li Y.F."/>
            <person name="Zhong Z.M."/>
            <person name="Liu X."/>
            <person name="Yu X."/>
            <person name="Liu D.K."/>
            <person name="Tu X.D."/>
            <person name="Liu B."/>
            <person name="Hao Y."/>
            <person name="Liao X.Y."/>
            <person name="Jiang Y.T."/>
            <person name="Sun W.H."/>
            <person name="Chen J."/>
            <person name="Chen Y.Q."/>
            <person name="Ai Y."/>
            <person name="Zhai J.W."/>
            <person name="Wu S.S."/>
            <person name="Zhou Z."/>
            <person name="Hsiao Y.Y."/>
            <person name="Wu W.L."/>
            <person name="Chen Y.Y."/>
            <person name="Lin Y.F."/>
            <person name="Hsu J.L."/>
            <person name="Li C.Y."/>
            <person name="Wang Z.W."/>
            <person name="Zhao X."/>
            <person name="Zhong W.Y."/>
            <person name="Ma X.K."/>
            <person name="Ma L."/>
            <person name="Huang J."/>
            <person name="Chen G.Z."/>
            <person name="Huang M.Z."/>
            <person name="Huang L."/>
            <person name="Peng D.H."/>
            <person name="Luo Y.B."/>
            <person name="Zou S.Q."/>
            <person name="Chen S.P."/>
            <person name="Lan S."/>
            <person name="Tsai W.C."/>
            <person name="Van de Peer Y."/>
            <person name="Liu Z.J."/>
        </authorList>
    </citation>
    <scope>NUCLEOTIDE SEQUENCE [LARGE SCALE GENOMIC DNA]</scope>
    <source>
        <strain evidence="1">Lor288</strain>
    </source>
</reference>
<name>A0ABR2MUT0_9ASPA</name>
<evidence type="ECO:0000313" key="1">
    <source>
        <dbReference type="EMBL" id="KAK8967721.1"/>
    </source>
</evidence>
<sequence>MPQPPRLLSDQHLATIDLHLPPASRHNHDATASLQGKPQIFYRQYIVPLANVRETPILQRARVFERPARVFFDSRVASLFSSADEVAVHLCFGLLPDRARPYQRGAMNSPGCLLVARAPPQVRLLKDDLSAAMCHFGGKKSRRTSGQNQNSECWLWLAYHPTGRPLLSVDHHSGGMLSFSFLGLLGSGWPGLAMFVDHSTDYETVEDSELGLGRLRSWPSPACNAVIPRVDDPPSFELKYDGF</sequence>
<dbReference type="EMBL" id="JBBWWR010000004">
    <property type="protein sequence ID" value="KAK8967721.1"/>
    <property type="molecule type" value="Genomic_DNA"/>
</dbReference>
<comment type="caution">
    <text evidence="1">The sequence shown here is derived from an EMBL/GenBank/DDBJ whole genome shotgun (WGS) entry which is preliminary data.</text>
</comment>
<protein>
    <submittedName>
        <fullName evidence="1">Uncharacterized protein</fullName>
    </submittedName>
</protein>
<dbReference type="Proteomes" id="UP001412067">
    <property type="component" value="Unassembled WGS sequence"/>
</dbReference>
<gene>
    <name evidence="1" type="ORF">KSP40_PGU003589</name>
</gene>
<organism evidence="1 2">
    <name type="scientific">Platanthera guangdongensis</name>
    <dbReference type="NCBI Taxonomy" id="2320717"/>
    <lineage>
        <taxon>Eukaryota</taxon>
        <taxon>Viridiplantae</taxon>
        <taxon>Streptophyta</taxon>
        <taxon>Embryophyta</taxon>
        <taxon>Tracheophyta</taxon>
        <taxon>Spermatophyta</taxon>
        <taxon>Magnoliopsida</taxon>
        <taxon>Liliopsida</taxon>
        <taxon>Asparagales</taxon>
        <taxon>Orchidaceae</taxon>
        <taxon>Orchidoideae</taxon>
        <taxon>Orchideae</taxon>
        <taxon>Orchidinae</taxon>
        <taxon>Platanthera</taxon>
    </lineage>
</organism>
<proteinExistence type="predicted"/>
<evidence type="ECO:0000313" key="2">
    <source>
        <dbReference type="Proteomes" id="UP001412067"/>
    </source>
</evidence>